<dbReference type="CDD" id="cd02570">
    <property type="entry name" value="PseudoU_synth_EcTruA"/>
    <property type="match status" value="1"/>
</dbReference>
<feature type="domain" description="Pseudouridine synthase I TruA alpha/beta" evidence="6">
    <location>
        <begin position="143"/>
        <end position="245"/>
    </location>
</feature>
<dbReference type="InterPro" id="IPR020095">
    <property type="entry name" value="PsdUridine_synth_TruA_C"/>
</dbReference>
<evidence type="ECO:0000256" key="3">
    <source>
        <dbReference type="ARBA" id="ARBA00023235"/>
    </source>
</evidence>
<evidence type="ECO:0000256" key="1">
    <source>
        <dbReference type="ARBA" id="ARBA00009375"/>
    </source>
</evidence>
<protein>
    <recommendedName>
        <fullName evidence="4">tRNA pseudouridine synthase A</fullName>
        <ecNumber evidence="4">5.4.99.12</ecNumber>
    </recommendedName>
    <alternativeName>
        <fullName evidence="4">tRNA pseudouridine(38-40) synthase</fullName>
    </alternativeName>
    <alternativeName>
        <fullName evidence="4">tRNA pseudouridylate synthase I</fullName>
    </alternativeName>
    <alternativeName>
        <fullName evidence="4">tRNA-uridine isomerase I</fullName>
    </alternativeName>
</protein>
<dbReference type="InterPro" id="IPR020097">
    <property type="entry name" value="PsdUridine_synth_TruA_a/b_dom"/>
</dbReference>
<evidence type="ECO:0000256" key="2">
    <source>
        <dbReference type="ARBA" id="ARBA00022694"/>
    </source>
</evidence>
<dbReference type="GO" id="GO:0160147">
    <property type="term" value="F:tRNA pseudouridine(38-40) synthase activity"/>
    <property type="evidence" value="ECO:0007669"/>
    <property type="project" value="UniProtKB-EC"/>
</dbReference>
<proteinExistence type="inferred from homology"/>
<dbReference type="Gene3D" id="3.30.70.580">
    <property type="entry name" value="Pseudouridine synthase I, catalytic domain, N-terminal subdomain"/>
    <property type="match status" value="1"/>
</dbReference>
<keyword evidence="3 4" id="KW-0413">Isomerase</keyword>
<dbReference type="Gene3D" id="3.30.70.660">
    <property type="entry name" value="Pseudouridine synthase I, catalytic domain, C-terminal subdomain"/>
    <property type="match status" value="1"/>
</dbReference>
<feature type="active site" description="Nucleophile" evidence="4">
    <location>
        <position position="52"/>
    </location>
</feature>
<dbReference type="SUPFAM" id="SSF55120">
    <property type="entry name" value="Pseudouridine synthase"/>
    <property type="match status" value="1"/>
</dbReference>
<evidence type="ECO:0000259" key="6">
    <source>
        <dbReference type="Pfam" id="PF01416"/>
    </source>
</evidence>
<organism evidence="7 8">
    <name type="scientific">Methylomonas defluvii</name>
    <dbReference type="NCBI Taxonomy" id="3045149"/>
    <lineage>
        <taxon>Bacteria</taxon>
        <taxon>Pseudomonadati</taxon>
        <taxon>Pseudomonadota</taxon>
        <taxon>Gammaproteobacteria</taxon>
        <taxon>Methylococcales</taxon>
        <taxon>Methylococcaceae</taxon>
        <taxon>Methylomonas</taxon>
    </lineage>
</organism>
<sequence length="267" mass="30150">MPRIVLGIEYDGSAYAGWQWQDSKATVQGQLEKALSRIANQPITVLCAGRTDAGVHALEQVVHFDCEVERDMRAWLMGGNSYLPDDIRIIWAQAALGDFHARYSAIARAYRYVILNRPMKSALLRTQATWCYQALDEQAMHQAAQTLLGEHDFSSFRAQSCQSVSPNRLMHFIEVYRVEQRVIIDLCANAFLHHMVRNIAGVLMEIGMGRRPVDWTAELLETKDRSKAAMTAPPHGLHLAAVYYPAHYAIAKNTLFDKLPADAKRHD</sequence>
<name>A0ABU4UJX1_9GAMM</name>
<dbReference type="Proteomes" id="UP001284537">
    <property type="component" value="Unassembled WGS sequence"/>
</dbReference>
<dbReference type="PANTHER" id="PTHR11142">
    <property type="entry name" value="PSEUDOURIDYLATE SYNTHASE"/>
    <property type="match status" value="1"/>
</dbReference>
<reference evidence="7 8" key="1">
    <citation type="submission" date="2023-11" db="EMBL/GenBank/DDBJ databases">
        <authorList>
            <person name="Ouyang M.-Y."/>
        </authorList>
    </citation>
    <scope>NUCLEOTIDE SEQUENCE [LARGE SCALE GENOMIC DNA]</scope>
    <source>
        <strain evidence="7 8">OY6</strain>
    </source>
</reference>
<comment type="function">
    <text evidence="4">Formation of pseudouridine at positions 38, 39 and 40 in the anticodon stem and loop of transfer RNAs.</text>
</comment>
<accession>A0ABU4UJX1</accession>
<feature type="binding site" evidence="4">
    <location>
        <position position="110"/>
    </location>
    <ligand>
        <name>substrate</name>
    </ligand>
</feature>
<comment type="subunit">
    <text evidence="4">Homodimer.</text>
</comment>
<feature type="domain" description="Pseudouridine synthase I TruA alpha/beta" evidence="6">
    <location>
        <begin position="9"/>
        <end position="104"/>
    </location>
</feature>
<dbReference type="PANTHER" id="PTHR11142:SF0">
    <property type="entry name" value="TRNA PSEUDOURIDINE SYNTHASE-LIKE 1"/>
    <property type="match status" value="1"/>
</dbReference>
<dbReference type="InterPro" id="IPR020103">
    <property type="entry name" value="PsdUridine_synth_cat_dom_sf"/>
</dbReference>
<comment type="caution">
    <text evidence="7">The sequence shown here is derived from an EMBL/GenBank/DDBJ whole genome shotgun (WGS) entry which is preliminary data.</text>
</comment>
<dbReference type="InterPro" id="IPR020094">
    <property type="entry name" value="TruA/RsuA/RluB/E/F_N"/>
</dbReference>
<dbReference type="EMBL" id="JAXARY010000025">
    <property type="protein sequence ID" value="MDX8129771.1"/>
    <property type="molecule type" value="Genomic_DNA"/>
</dbReference>
<comment type="caution">
    <text evidence="4">Lacks conserved residue(s) required for the propagation of feature annotation.</text>
</comment>
<comment type="catalytic activity">
    <reaction evidence="4 5">
        <text>uridine(38/39/40) in tRNA = pseudouridine(38/39/40) in tRNA</text>
        <dbReference type="Rhea" id="RHEA:22376"/>
        <dbReference type="Rhea" id="RHEA-COMP:10085"/>
        <dbReference type="Rhea" id="RHEA-COMP:10087"/>
        <dbReference type="ChEBI" id="CHEBI:65314"/>
        <dbReference type="ChEBI" id="CHEBI:65315"/>
        <dbReference type="EC" id="5.4.99.12"/>
    </reaction>
</comment>
<keyword evidence="8" id="KW-1185">Reference proteome</keyword>
<dbReference type="HAMAP" id="MF_00171">
    <property type="entry name" value="TruA"/>
    <property type="match status" value="1"/>
</dbReference>
<dbReference type="EC" id="5.4.99.12" evidence="4"/>
<dbReference type="RefSeq" id="WP_319962829.1">
    <property type="nucleotide sequence ID" value="NZ_JAXARY010000025.1"/>
</dbReference>
<evidence type="ECO:0000256" key="5">
    <source>
        <dbReference type="RuleBase" id="RU003792"/>
    </source>
</evidence>
<evidence type="ECO:0000256" key="4">
    <source>
        <dbReference type="HAMAP-Rule" id="MF_00171"/>
    </source>
</evidence>
<gene>
    <name evidence="4 7" type="primary">truA</name>
    <name evidence="7" type="ORF">QLH52_20915</name>
</gene>
<keyword evidence="2 4" id="KW-0819">tRNA processing</keyword>
<dbReference type="Pfam" id="PF01416">
    <property type="entry name" value="PseudoU_synth_1"/>
    <property type="match status" value="2"/>
</dbReference>
<dbReference type="PIRSF" id="PIRSF001430">
    <property type="entry name" value="tRNA_psdUrid_synth"/>
    <property type="match status" value="1"/>
</dbReference>
<dbReference type="NCBIfam" id="TIGR00071">
    <property type="entry name" value="hisT_truA"/>
    <property type="match status" value="1"/>
</dbReference>
<comment type="similarity">
    <text evidence="1 4 5">Belongs to the tRNA pseudouridine synthase TruA family.</text>
</comment>
<evidence type="ECO:0000313" key="8">
    <source>
        <dbReference type="Proteomes" id="UP001284537"/>
    </source>
</evidence>
<dbReference type="InterPro" id="IPR001406">
    <property type="entry name" value="PsdUridine_synth_TruA"/>
</dbReference>
<evidence type="ECO:0000313" key="7">
    <source>
        <dbReference type="EMBL" id="MDX8129771.1"/>
    </source>
</evidence>